<gene>
    <name evidence="1" type="ORF">CPAV1605_204</name>
</gene>
<accession>A0A5E8CLA6</accession>
<reference evidence="1" key="1">
    <citation type="submission" date="2019-09" db="EMBL/GenBank/DDBJ databases">
        <authorList>
            <person name="Needham M D."/>
        </authorList>
    </citation>
    <scope>NUCLEOTIDE SEQUENCE</scope>
</reference>
<protein>
    <submittedName>
        <fullName evidence="1">Uncharacterized protein</fullName>
    </submittedName>
</protein>
<name>A0A5E8CLA6_9ZZZZ</name>
<organism evidence="1">
    <name type="scientific">seawater metagenome</name>
    <dbReference type="NCBI Taxonomy" id="1561972"/>
    <lineage>
        <taxon>unclassified sequences</taxon>
        <taxon>metagenomes</taxon>
        <taxon>ecological metagenomes</taxon>
    </lineage>
</organism>
<evidence type="ECO:0000313" key="1">
    <source>
        <dbReference type="EMBL" id="VVU94482.1"/>
    </source>
</evidence>
<dbReference type="EMBL" id="CABVLZ010000001">
    <property type="protein sequence ID" value="VVU94482.1"/>
    <property type="molecule type" value="Genomic_DNA"/>
</dbReference>
<proteinExistence type="predicted"/>
<dbReference type="AlphaFoldDB" id="A0A5E8CLA6"/>
<sequence length="201" mass="23194">MIDQEIANYLIDKCKNLNCTKEAELTADKLSVSLSCNQEPVLEEEWLYVINFEFGNTDGKTLTLNNINKIIEFTNRPFKIVNRIDKEDFSDLWLPGDYDDFFLDNPNACLYLDDKLFIIELNTCKITKEGLKFNITSLTDEVIPNNVSNGALFIDATPKKKQSNTKKGKHKIHRRHSTSKIMLDKNSGFLRRRLLLVEGEK</sequence>